<evidence type="ECO:0000313" key="2">
    <source>
        <dbReference type="Proteomes" id="UP000027265"/>
    </source>
</evidence>
<reference evidence="2" key="1">
    <citation type="journal article" date="2014" name="Proc. Natl. Acad. Sci. U.S.A.">
        <title>Extensive sampling of basidiomycete genomes demonstrates inadequacy of the white-rot/brown-rot paradigm for wood decay fungi.</title>
        <authorList>
            <person name="Riley R."/>
            <person name="Salamov A.A."/>
            <person name="Brown D.W."/>
            <person name="Nagy L.G."/>
            <person name="Floudas D."/>
            <person name="Held B.W."/>
            <person name="Levasseur A."/>
            <person name="Lombard V."/>
            <person name="Morin E."/>
            <person name="Otillar R."/>
            <person name="Lindquist E.A."/>
            <person name="Sun H."/>
            <person name="LaButti K.M."/>
            <person name="Schmutz J."/>
            <person name="Jabbour D."/>
            <person name="Luo H."/>
            <person name="Baker S.E."/>
            <person name="Pisabarro A.G."/>
            <person name="Walton J.D."/>
            <person name="Blanchette R.A."/>
            <person name="Henrissat B."/>
            <person name="Martin F."/>
            <person name="Cullen D."/>
            <person name="Hibbett D.S."/>
            <person name="Grigoriev I.V."/>
        </authorList>
    </citation>
    <scope>NUCLEOTIDE SEQUENCE [LARGE SCALE GENOMIC DNA]</scope>
    <source>
        <strain evidence="2">MUCL 33604</strain>
    </source>
</reference>
<accession>A0A067PN28</accession>
<name>A0A067PN28_9AGAM</name>
<keyword evidence="2" id="KW-1185">Reference proteome</keyword>
<gene>
    <name evidence="1" type="ORF">JAAARDRAFT_322703</name>
</gene>
<dbReference type="AlphaFoldDB" id="A0A067PN28"/>
<evidence type="ECO:0000313" key="1">
    <source>
        <dbReference type="EMBL" id="KDQ56194.1"/>
    </source>
</evidence>
<organism evidence="1 2">
    <name type="scientific">Jaapia argillacea MUCL 33604</name>
    <dbReference type="NCBI Taxonomy" id="933084"/>
    <lineage>
        <taxon>Eukaryota</taxon>
        <taxon>Fungi</taxon>
        <taxon>Dikarya</taxon>
        <taxon>Basidiomycota</taxon>
        <taxon>Agaricomycotina</taxon>
        <taxon>Agaricomycetes</taxon>
        <taxon>Agaricomycetidae</taxon>
        <taxon>Jaapiales</taxon>
        <taxon>Jaapiaceae</taxon>
        <taxon>Jaapia</taxon>
    </lineage>
</organism>
<dbReference type="Proteomes" id="UP000027265">
    <property type="component" value="Unassembled WGS sequence"/>
</dbReference>
<sequence>MCHPICEGRHDPCRTPPLCSVNEAVHIVEYQPLVSVFLLSSSARIFYGYGRPRCVRGRAAHSHCFGCCSTGPRRHPNRVSPRSSAHVFPTYPLLDHRGFLVHGIPFVDLIPSLSQHPTIQKLSLLLPIFPPGFTLPDLKCLTAVPSHIIHFLTNISFLALSALHGFNFVLAEVSPETELAVDDSQVLAIREAVTSFNVVLDYIRRRPPVAVVRIIISRNPRGSLHTVRLVGYRYESYSDIIRSKGDSQRMNFHLYTESKRIIPFVCLYEPRSNIFISLHYKSLALSQRSLSQAHHEESQLSDLLVSACRCLGGR</sequence>
<dbReference type="EMBL" id="KL197723">
    <property type="protein sequence ID" value="KDQ56194.1"/>
    <property type="molecule type" value="Genomic_DNA"/>
</dbReference>
<proteinExistence type="predicted"/>
<protein>
    <submittedName>
        <fullName evidence="1">Uncharacterized protein</fullName>
    </submittedName>
</protein>
<dbReference type="HOGENOM" id="CLU_885844_0_0_1"/>
<dbReference type="InParanoid" id="A0A067PN28"/>